<dbReference type="EMBL" id="JAUSZT010000003">
    <property type="protein sequence ID" value="MDQ0998090.1"/>
    <property type="molecule type" value="Genomic_DNA"/>
</dbReference>
<evidence type="ECO:0000313" key="1">
    <source>
        <dbReference type="EMBL" id="MDQ0998090.1"/>
    </source>
</evidence>
<protein>
    <recommendedName>
        <fullName evidence="3">DNA-binding protein</fullName>
    </recommendedName>
</protein>
<comment type="caution">
    <text evidence="1">The sequence shown here is derived from an EMBL/GenBank/DDBJ whole genome shotgun (WGS) entry which is preliminary data.</text>
</comment>
<evidence type="ECO:0000313" key="2">
    <source>
        <dbReference type="Proteomes" id="UP001237780"/>
    </source>
</evidence>
<dbReference type="Proteomes" id="UP001237780">
    <property type="component" value="Unassembled WGS sequence"/>
</dbReference>
<name>A0ABU0SBE4_9HYPH</name>
<reference evidence="1 2" key="1">
    <citation type="submission" date="2023-07" db="EMBL/GenBank/DDBJ databases">
        <title>Comparative genomics of wheat-associated soil bacteria to identify genetic determinants of phenazine resistance.</title>
        <authorList>
            <person name="Mouncey N."/>
        </authorList>
    </citation>
    <scope>NUCLEOTIDE SEQUENCE [LARGE SCALE GENOMIC DNA]</scope>
    <source>
        <strain evidence="1 2">W4I11</strain>
    </source>
</reference>
<evidence type="ECO:0008006" key="3">
    <source>
        <dbReference type="Google" id="ProtNLM"/>
    </source>
</evidence>
<proteinExistence type="predicted"/>
<keyword evidence="2" id="KW-1185">Reference proteome</keyword>
<gene>
    <name evidence="1" type="ORF">QFZ34_003272</name>
</gene>
<sequence length="61" mass="7007">MNTKNEPELVWGLEAISKIIGRTVRQTHYMLSTGKIPAKQIGTRWVVERGQLMRFFMESAA</sequence>
<organism evidence="1 2">
    <name type="scientific">Phyllobacterium ifriqiyense</name>
    <dbReference type="NCBI Taxonomy" id="314238"/>
    <lineage>
        <taxon>Bacteria</taxon>
        <taxon>Pseudomonadati</taxon>
        <taxon>Pseudomonadota</taxon>
        <taxon>Alphaproteobacteria</taxon>
        <taxon>Hyphomicrobiales</taxon>
        <taxon>Phyllobacteriaceae</taxon>
        <taxon>Phyllobacterium</taxon>
    </lineage>
</organism>
<dbReference type="RefSeq" id="WP_307282586.1">
    <property type="nucleotide sequence ID" value="NZ_JAUSZT010000003.1"/>
</dbReference>
<accession>A0ABU0SBE4</accession>